<protein>
    <submittedName>
        <fullName evidence="1">Uncharacterized protein</fullName>
    </submittedName>
</protein>
<reference evidence="1" key="1">
    <citation type="submission" date="2022-04" db="EMBL/GenBank/DDBJ databases">
        <title>Flavobacterium pygoscelis sp. nov. isolated from Chinstrap chick (Pygoscelis antarcticus).</title>
        <authorList>
            <person name="Irgang R."/>
            <person name="Poblete-Morales M."/>
            <person name="Avendano-Herrera R."/>
        </authorList>
    </citation>
    <scope>NUCLEOTIDE SEQUENCE</scope>
    <source>
        <strain evidence="1">I-SCBP12n</strain>
    </source>
</reference>
<dbReference type="Proteomes" id="UP001139260">
    <property type="component" value="Unassembled WGS sequence"/>
</dbReference>
<organism evidence="1 2">
    <name type="scientific">Flavobacterium pygoscelis</name>
    <dbReference type="NCBI Taxonomy" id="2893176"/>
    <lineage>
        <taxon>Bacteria</taxon>
        <taxon>Pseudomonadati</taxon>
        <taxon>Bacteroidota</taxon>
        <taxon>Flavobacteriia</taxon>
        <taxon>Flavobacteriales</taxon>
        <taxon>Flavobacteriaceae</taxon>
        <taxon>Flavobacterium</taxon>
    </lineage>
</organism>
<proteinExistence type="predicted"/>
<comment type="caution">
    <text evidence="1">The sequence shown here is derived from an EMBL/GenBank/DDBJ whole genome shotgun (WGS) entry which is preliminary data.</text>
</comment>
<evidence type="ECO:0000313" key="1">
    <source>
        <dbReference type="EMBL" id="MCK8142242.1"/>
    </source>
</evidence>
<dbReference type="EMBL" id="JALNUB010000005">
    <property type="protein sequence ID" value="MCK8142242.1"/>
    <property type="molecule type" value="Genomic_DNA"/>
</dbReference>
<accession>A0A9X1XYX8</accession>
<sequence length="79" mass="9124">MNVEIQRRNIVHRILDIENVQLLNKIEDLLNNDIYTYSTSGESLTINQYKSHLSEIMKLSDAGEAGYSSEEARKKIIKK</sequence>
<evidence type="ECO:0000313" key="2">
    <source>
        <dbReference type="Proteomes" id="UP001139260"/>
    </source>
</evidence>
<gene>
    <name evidence="1" type="ORF">MW871_10105</name>
</gene>
<dbReference type="AlphaFoldDB" id="A0A9X1XYX8"/>
<keyword evidence="2" id="KW-1185">Reference proteome</keyword>
<name>A0A9X1XYX8_9FLAO</name>
<dbReference type="RefSeq" id="WP_188048952.1">
    <property type="nucleotide sequence ID" value="NZ_JALNUB010000005.1"/>
</dbReference>